<feature type="region of interest" description="Disordered" evidence="1">
    <location>
        <begin position="1"/>
        <end position="22"/>
    </location>
</feature>
<dbReference type="PANTHER" id="PTHR23149">
    <property type="entry name" value="G PATCH DOMAIN CONTAINING PROTEIN"/>
    <property type="match status" value="1"/>
</dbReference>
<dbReference type="InterPro" id="IPR000467">
    <property type="entry name" value="G_patch_dom"/>
</dbReference>
<reference evidence="4" key="1">
    <citation type="journal article" date="2018" name="Nat. Microbiol.">
        <title>Leveraging single-cell genomics to expand the fungal tree of life.</title>
        <authorList>
            <person name="Ahrendt S.R."/>
            <person name="Quandt C.A."/>
            <person name="Ciobanu D."/>
            <person name="Clum A."/>
            <person name="Salamov A."/>
            <person name="Andreopoulos B."/>
            <person name="Cheng J.F."/>
            <person name="Woyke T."/>
            <person name="Pelin A."/>
            <person name="Henrissat B."/>
            <person name="Reynolds N.K."/>
            <person name="Benny G.L."/>
            <person name="Smith M.E."/>
            <person name="James T.Y."/>
            <person name="Grigoriev I.V."/>
        </authorList>
    </citation>
    <scope>NUCLEOTIDE SEQUENCE [LARGE SCALE GENOMIC DNA]</scope>
</reference>
<feature type="domain" description="G-patch" evidence="2">
    <location>
        <begin position="25"/>
        <end position="67"/>
    </location>
</feature>
<gene>
    <name evidence="3" type="ORF">BDK51DRAFT_5596</name>
</gene>
<dbReference type="AlphaFoldDB" id="A0A4P9WD92"/>
<evidence type="ECO:0000313" key="3">
    <source>
        <dbReference type="EMBL" id="RKO90659.1"/>
    </source>
</evidence>
<dbReference type="OrthoDB" id="29523at2759"/>
<keyword evidence="4" id="KW-1185">Reference proteome</keyword>
<dbReference type="GO" id="GO:0005730">
    <property type="term" value="C:nucleolus"/>
    <property type="evidence" value="ECO:0007669"/>
    <property type="project" value="TreeGrafter"/>
</dbReference>
<dbReference type="InterPro" id="IPR050656">
    <property type="entry name" value="PINX1"/>
</dbReference>
<dbReference type="PROSITE" id="PS50174">
    <property type="entry name" value="G_PATCH"/>
    <property type="match status" value="1"/>
</dbReference>
<name>A0A4P9WD92_9FUNG</name>
<dbReference type="Proteomes" id="UP000269721">
    <property type="component" value="Unassembled WGS sequence"/>
</dbReference>
<feature type="non-terminal residue" evidence="3">
    <location>
        <position position="67"/>
    </location>
</feature>
<proteinExistence type="predicted"/>
<dbReference type="PANTHER" id="PTHR23149:SF27">
    <property type="entry name" value="PIN2_TERF1-INTERACTING TELOMERASE INHIBITOR 1"/>
    <property type="match status" value="1"/>
</dbReference>
<dbReference type="GO" id="GO:0010521">
    <property type="term" value="F:telomerase inhibitor activity"/>
    <property type="evidence" value="ECO:0007669"/>
    <property type="project" value="TreeGrafter"/>
</dbReference>
<organism evidence="3 4">
    <name type="scientific">Blyttiomyces helicus</name>
    <dbReference type="NCBI Taxonomy" id="388810"/>
    <lineage>
        <taxon>Eukaryota</taxon>
        <taxon>Fungi</taxon>
        <taxon>Fungi incertae sedis</taxon>
        <taxon>Chytridiomycota</taxon>
        <taxon>Chytridiomycota incertae sedis</taxon>
        <taxon>Chytridiomycetes</taxon>
        <taxon>Chytridiomycetes incertae sedis</taxon>
        <taxon>Blyttiomyces</taxon>
    </lineage>
</organism>
<protein>
    <recommendedName>
        <fullName evidence="2">G-patch domain-containing protein</fullName>
    </recommendedName>
</protein>
<evidence type="ECO:0000313" key="4">
    <source>
        <dbReference type="Proteomes" id="UP000269721"/>
    </source>
</evidence>
<evidence type="ECO:0000256" key="1">
    <source>
        <dbReference type="SAM" id="MobiDB-lite"/>
    </source>
</evidence>
<evidence type="ECO:0000259" key="2">
    <source>
        <dbReference type="PROSITE" id="PS50174"/>
    </source>
</evidence>
<dbReference type="GO" id="GO:0003676">
    <property type="term" value="F:nucleic acid binding"/>
    <property type="evidence" value="ECO:0007669"/>
    <property type="project" value="InterPro"/>
</dbReference>
<dbReference type="SMART" id="SM00443">
    <property type="entry name" value="G_patch"/>
    <property type="match status" value="1"/>
</dbReference>
<accession>A0A4P9WD92</accession>
<dbReference type="Pfam" id="PF01585">
    <property type="entry name" value="G-patch"/>
    <property type="match status" value="1"/>
</dbReference>
<dbReference type="EMBL" id="KZ995444">
    <property type="protein sequence ID" value="RKO90659.1"/>
    <property type="molecule type" value="Genomic_DNA"/>
</dbReference>
<sequence>MGLAGPRIKQRIGLDPQNKQWKDDQSKFGLKMMQKMGWSEGKGLGAREDGQTEHVKIKLKEDNLGTG</sequence>